<evidence type="ECO:0000313" key="4">
    <source>
        <dbReference type="Proteomes" id="UP000433101"/>
    </source>
</evidence>
<dbReference type="EMBL" id="WUMV01000003">
    <property type="protein sequence ID" value="MXN64748.1"/>
    <property type="molecule type" value="Genomic_DNA"/>
</dbReference>
<dbReference type="InterPro" id="IPR003509">
    <property type="entry name" value="UPF0102_YraN-like"/>
</dbReference>
<dbReference type="Proteomes" id="UP000433101">
    <property type="component" value="Unassembled WGS sequence"/>
</dbReference>
<comment type="caution">
    <text evidence="3">The sequence shown here is derived from an EMBL/GenBank/DDBJ whole genome shotgun (WGS) entry which is preliminary data.</text>
</comment>
<dbReference type="SUPFAM" id="SSF52980">
    <property type="entry name" value="Restriction endonuclease-like"/>
    <property type="match status" value="1"/>
</dbReference>
<evidence type="ECO:0000256" key="1">
    <source>
        <dbReference type="ARBA" id="ARBA00006738"/>
    </source>
</evidence>
<evidence type="ECO:0000256" key="2">
    <source>
        <dbReference type="HAMAP-Rule" id="MF_00048"/>
    </source>
</evidence>
<dbReference type="PANTHER" id="PTHR34039:SF1">
    <property type="entry name" value="UPF0102 PROTEIN YRAN"/>
    <property type="match status" value="1"/>
</dbReference>
<dbReference type="InterPro" id="IPR011335">
    <property type="entry name" value="Restrct_endonuc-II-like"/>
</dbReference>
<proteinExistence type="inferred from homology"/>
<dbReference type="GO" id="GO:0003676">
    <property type="term" value="F:nucleic acid binding"/>
    <property type="evidence" value="ECO:0007669"/>
    <property type="project" value="InterPro"/>
</dbReference>
<gene>
    <name evidence="3" type="ORF">GR183_07505</name>
</gene>
<dbReference type="HAMAP" id="MF_00048">
    <property type="entry name" value="UPF0102"/>
    <property type="match status" value="1"/>
</dbReference>
<reference evidence="3 4" key="1">
    <citation type="submission" date="2019-12" db="EMBL/GenBank/DDBJ databases">
        <authorList>
            <person name="Li M."/>
        </authorList>
    </citation>
    <scope>NUCLEOTIDE SEQUENCE [LARGE SCALE GENOMIC DNA]</scope>
    <source>
        <strain evidence="3 4">GBMRC 2046</strain>
    </source>
</reference>
<dbReference type="AlphaFoldDB" id="A0A7X3LTD0"/>
<dbReference type="NCBIfam" id="NF009151">
    <property type="entry name" value="PRK12497.1-5"/>
    <property type="match status" value="1"/>
</dbReference>
<protein>
    <recommendedName>
        <fullName evidence="2">UPF0102 protein GR183_07505</fullName>
    </recommendedName>
</protein>
<dbReference type="Pfam" id="PF02021">
    <property type="entry name" value="UPF0102"/>
    <property type="match status" value="1"/>
</dbReference>
<dbReference type="PANTHER" id="PTHR34039">
    <property type="entry name" value="UPF0102 PROTEIN YRAN"/>
    <property type="match status" value="1"/>
</dbReference>
<keyword evidence="4" id="KW-1185">Reference proteome</keyword>
<name>A0A7X3LTD0_9HYPH</name>
<dbReference type="RefSeq" id="WP_160775001.1">
    <property type="nucleotide sequence ID" value="NZ_WUMV01000003.1"/>
</dbReference>
<accession>A0A7X3LTD0</accession>
<dbReference type="InterPro" id="IPR011856">
    <property type="entry name" value="tRNA_endonuc-like_dom_sf"/>
</dbReference>
<organism evidence="3 4">
    <name type="scientific">Stappia sediminis</name>
    <dbReference type="NCBI Taxonomy" id="2692190"/>
    <lineage>
        <taxon>Bacteria</taxon>
        <taxon>Pseudomonadati</taxon>
        <taxon>Pseudomonadota</taxon>
        <taxon>Alphaproteobacteria</taxon>
        <taxon>Hyphomicrobiales</taxon>
        <taxon>Stappiaceae</taxon>
        <taxon>Stappia</taxon>
    </lineage>
</organism>
<dbReference type="Gene3D" id="3.40.1350.10">
    <property type="match status" value="1"/>
</dbReference>
<evidence type="ECO:0000313" key="3">
    <source>
        <dbReference type="EMBL" id="MXN64748.1"/>
    </source>
</evidence>
<sequence>MGGRNQGRNRSDRRKAYRLGLSAEGRAAFFLRLKGWRILARRYKAATGEIDIVAFKGDTVAFVEVKARASRDAALLAITPAAQRRIASAARIWQAENPWSSGCTLRFDAILAGRGFRLSHLQNAFEVP</sequence>
<comment type="similarity">
    <text evidence="1 2">Belongs to the UPF0102 family.</text>
</comment>